<keyword evidence="2" id="KW-1185">Reference proteome</keyword>
<proteinExistence type="predicted"/>
<dbReference type="EMBL" id="CP182909">
    <property type="protein sequence ID" value="XPM62939.1"/>
    <property type="molecule type" value="Genomic_DNA"/>
</dbReference>
<accession>A0ACD5GQM9</accession>
<protein>
    <submittedName>
        <fullName evidence="1">Glycosyltransferase</fullName>
    </submittedName>
</protein>
<sequence length="356" mass="41130">MIDCLLKLRLGKFLEWIIPFGNDKSFFWIGSAILKGLKLIKNSQPSAVVVFMMPYPIGIVGVILKWIMGLPLVLNFDDSPTCTDMGGNSFPSWFHYRLTEWLEDFYVRQADAVIYVSQRNLERVRDRQPEKHQDKFHLVRYGADPIDFKKDQLHTPSKEGFTITYIGGMTGWFEFYDLPNQTNLFKKIYQAWLDWGRYEVLKLDIRSSSPMFVGQAIKLMYEERPDLIGKIKLSIYGNFFPDYVINRGLENQKLRDIIFVHPSVSNQRAIQIACQSDLLFMTLPARPSDAVPGGRISAKTYEYLMTSRPILATLSKGENWDYLEGKPGVWLVEPTNVLGIKKVLQELVDKKILETH</sequence>
<organism evidence="1 2">
    <name type="scientific">Desertifilum tharense IPPAS B-1220</name>
    <dbReference type="NCBI Taxonomy" id="1781255"/>
    <lineage>
        <taxon>Bacteria</taxon>
        <taxon>Bacillati</taxon>
        <taxon>Cyanobacteriota</taxon>
        <taxon>Cyanophyceae</taxon>
        <taxon>Desertifilales</taxon>
        <taxon>Desertifilaceae</taxon>
        <taxon>Desertifilum</taxon>
    </lineage>
</organism>
<dbReference type="Proteomes" id="UP000095472">
    <property type="component" value="Chromosome"/>
</dbReference>
<evidence type="ECO:0000313" key="1">
    <source>
        <dbReference type="EMBL" id="XPM62939.1"/>
    </source>
</evidence>
<gene>
    <name evidence="1" type="ORF">BH720_025975</name>
</gene>
<reference evidence="1 2" key="1">
    <citation type="journal article" date="2016" name="Genome Announc.">
        <title>Draft Genome Sequence of the Thermotolerant Cyanobacterium Desertifilum sp. IPPAS B-1220.</title>
        <authorList>
            <person name="Mironov K.S."/>
            <person name="Sinetova M.A."/>
            <person name="Bolatkhan K."/>
            <person name="Zayadan B.K."/>
            <person name="Ustinova V.V."/>
            <person name="Kupriyanova E.V."/>
            <person name="Skrypnik A.N."/>
            <person name="Gogoleva N.E."/>
            <person name="Gogolev Y.V."/>
            <person name="Los D.A."/>
        </authorList>
    </citation>
    <scope>NUCLEOTIDE SEQUENCE [LARGE SCALE GENOMIC DNA]</scope>
    <source>
        <strain evidence="1 2">IPPAS B-1220</strain>
    </source>
</reference>
<evidence type="ECO:0000313" key="2">
    <source>
        <dbReference type="Proteomes" id="UP000095472"/>
    </source>
</evidence>
<name>A0ACD5GQM9_9CYAN</name>